<gene>
    <name evidence="8" type="ORF">C0Q70_21190</name>
</gene>
<keyword evidence="9" id="KW-1185">Reference proteome</keyword>
<dbReference type="Proteomes" id="UP000245119">
    <property type="component" value="Linkage Group LG14"/>
</dbReference>
<dbReference type="Pfam" id="PF23335">
    <property type="entry name" value="Beta-prop_IFT80_2nd"/>
    <property type="match status" value="1"/>
</dbReference>
<dbReference type="Gene3D" id="1.25.40.470">
    <property type="match status" value="1"/>
</dbReference>
<dbReference type="STRING" id="400727.A0A2T7NBT9"/>
<evidence type="ECO:0000313" key="8">
    <source>
        <dbReference type="EMBL" id="PVD18640.1"/>
    </source>
</evidence>
<keyword evidence="3" id="KW-0966">Cell projection</keyword>
<dbReference type="EMBL" id="PZQS01000014">
    <property type="protein sequence ID" value="PVD18640.1"/>
    <property type="molecule type" value="Genomic_DNA"/>
</dbReference>
<evidence type="ECO:0000256" key="4">
    <source>
        <dbReference type="PROSITE-ProRule" id="PRU00221"/>
    </source>
</evidence>
<dbReference type="GO" id="GO:0030992">
    <property type="term" value="C:intraciliary transport particle B"/>
    <property type="evidence" value="ECO:0007669"/>
    <property type="project" value="TreeGrafter"/>
</dbReference>
<evidence type="ECO:0000256" key="3">
    <source>
        <dbReference type="ARBA" id="ARBA00023273"/>
    </source>
</evidence>
<evidence type="ECO:0000259" key="7">
    <source>
        <dbReference type="Pfam" id="PF23387"/>
    </source>
</evidence>
<dbReference type="PROSITE" id="PS50082">
    <property type="entry name" value="WD_REPEATS_2"/>
    <property type="match status" value="1"/>
</dbReference>
<dbReference type="PROSITE" id="PS50294">
    <property type="entry name" value="WD_REPEATS_REGION"/>
    <property type="match status" value="1"/>
</dbReference>
<dbReference type="InterPro" id="IPR036322">
    <property type="entry name" value="WD40_repeat_dom_sf"/>
</dbReference>
<dbReference type="InterPro" id="IPR056157">
    <property type="entry name" value="TPR_IFT80_172_dom"/>
</dbReference>
<comment type="subcellular location">
    <subcellularLocation>
        <location evidence="1">Cell projection</location>
        <location evidence="1">Cilium</location>
    </subcellularLocation>
</comment>
<organism evidence="8 9">
    <name type="scientific">Pomacea canaliculata</name>
    <name type="common">Golden apple snail</name>
    <dbReference type="NCBI Taxonomy" id="400727"/>
    <lineage>
        <taxon>Eukaryota</taxon>
        <taxon>Metazoa</taxon>
        <taxon>Spiralia</taxon>
        <taxon>Lophotrochozoa</taxon>
        <taxon>Mollusca</taxon>
        <taxon>Gastropoda</taxon>
        <taxon>Caenogastropoda</taxon>
        <taxon>Architaenioglossa</taxon>
        <taxon>Ampullarioidea</taxon>
        <taxon>Ampullariidae</taxon>
        <taxon>Pomacea</taxon>
    </lineage>
</organism>
<evidence type="ECO:0000259" key="6">
    <source>
        <dbReference type="Pfam" id="PF23335"/>
    </source>
</evidence>
<proteinExistence type="predicted"/>
<dbReference type="Pfam" id="PF00400">
    <property type="entry name" value="WD40"/>
    <property type="match status" value="2"/>
</dbReference>
<feature type="domain" description="IFT80 second beta-propeller" evidence="6">
    <location>
        <begin position="211"/>
        <end position="499"/>
    </location>
</feature>
<evidence type="ECO:0000256" key="5">
    <source>
        <dbReference type="SAM" id="MobiDB-lite"/>
    </source>
</evidence>
<dbReference type="Pfam" id="PF23387">
    <property type="entry name" value="TPR_IFT80_172"/>
    <property type="match status" value="1"/>
</dbReference>
<feature type="domain" description="IFT80/172/WDR35 TPR" evidence="7">
    <location>
        <begin position="527"/>
        <end position="673"/>
    </location>
</feature>
<evidence type="ECO:0000256" key="1">
    <source>
        <dbReference type="ARBA" id="ARBA00004138"/>
    </source>
</evidence>
<dbReference type="SMART" id="SM00320">
    <property type="entry name" value="WD40"/>
    <property type="match status" value="4"/>
</dbReference>
<dbReference type="InterPro" id="IPR015943">
    <property type="entry name" value="WD40/YVTN_repeat-like_dom_sf"/>
</dbReference>
<dbReference type="GO" id="GO:0060271">
    <property type="term" value="P:cilium assembly"/>
    <property type="evidence" value="ECO:0007669"/>
    <property type="project" value="TreeGrafter"/>
</dbReference>
<keyword evidence="4" id="KW-0853">WD repeat</keyword>
<evidence type="ECO:0000256" key="2">
    <source>
        <dbReference type="ARBA" id="ARBA00023069"/>
    </source>
</evidence>
<dbReference type="FunFam" id="1.25.40.470:FF:000007">
    <property type="entry name" value="Intraflagellar transport 80 homolog (Chlamydomonas)"/>
    <property type="match status" value="1"/>
</dbReference>
<dbReference type="InterPro" id="IPR001680">
    <property type="entry name" value="WD40_rpt"/>
</dbReference>
<accession>A0A2T7NBT9</accession>
<dbReference type="SUPFAM" id="SSF50978">
    <property type="entry name" value="WD40 repeat-like"/>
    <property type="match status" value="2"/>
</dbReference>
<dbReference type="Gene3D" id="2.130.10.10">
    <property type="entry name" value="YVTN repeat-like/Quinoprotein amine dehydrogenase"/>
    <property type="match status" value="2"/>
</dbReference>
<dbReference type="OrthoDB" id="408728at2759"/>
<name>A0A2T7NBT9_POMCA</name>
<keyword evidence="2" id="KW-0969">Cilium</keyword>
<dbReference type="PANTHER" id="PTHR24098:SF0">
    <property type="entry name" value="OUTER SEGMENT 5"/>
    <property type="match status" value="1"/>
</dbReference>
<evidence type="ECO:0000313" key="9">
    <source>
        <dbReference type="Proteomes" id="UP000245119"/>
    </source>
</evidence>
<dbReference type="AlphaFoldDB" id="A0A2T7NBT9"/>
<protein>
    <submittedName>
        <fullName evidence="8">Uncharacterized protein</fullName>
    </submittedName>
</protein>
<dbReference type="FunFam" id="2.130.10.10:FF:001115">
    <property type="entry name" value="Intraflagellar transport 80 homolog (Chlamydomonas)"/>
    <property type="match status" value="1"/>
</dbReference>
<dbReference type="PANTHER" id="PTHR24098">
    <property type="entry name" value="OUTER SEGMENT 5"/>
    <property type="match status" value="1"/>
</dbReference>
<feature type="region of interest" description="Disordered" evidence="5">
    <location>
        <begin position="668"/>
        <end position="700"/>
    </location>
</feature>
<sequence length="700" mass="78327">MKWSLLNGETSKVINLPPDCFPTDMHWFPKAAGGGGGKKGGAELFVLTSSDGKFHLINRLGRIEKSTEAHKGAVLSGRWSYDGTALVTAGEDGQWKAHEGVILTVDWNAVNNLIISGAEDCRYKVWDTFGRLLYSSSVHEYPITSLSWTPDGEMFAVGSFNTLRLCDRCGWSYALEKPNTGSIFNLAWSSDGTQVGGACGNGQVIFGNVIERRTEWKNFEATVVGAKQITVRNVVNDTIEKLDFRDRIIKMALGYNHLVVTTSSQCYVYSTKNWNTPVIFELKEGSVTLIKQAEKHFLMVDGAGAYVFSYDGRMVCSPKHQGMKADILNPQTVAISNDTVAIRDKADEKVVYVFDAQTGKSMGDGKPIRHMVEVMEIALDQCGPASERKISIIDRNRDLFLTSVRIFGMERKSIKIASMIHMMAWNNETNMLAALTDGKIFVWYYPSAVYVDKDLLPKTVFEKDTSEFGKSPQLMGFIGSHLLLRRMDGSLMSTTIAPYPAILHGFVGDSRWEDAVRLCRFVKDDSLWACLAAMATYSKDLNTAEIAYAAIREVDKVQFISNIKDIPVKEARNAEMALLCGNHADAEALLLQAGLVFRAIMLNIQLYNWDRALELAVKHKTHVDTVLAFRQRHLSRMDTRETNKRFLQHQEGVEINWDKITAKMEVEYQKERERPAMTSAMGAGDSTSNAPPRPSRRERP</sequence>
<dbReference type="GO" id="GO:0005929">
    <property type="term" value="C:cilium"/>
    <property type="evidence" value="ECO:0007669"/>
    <property type="project" value="UniProtKB-SubCell"/>
</dbReference>
<reference evidence="8 9" key="1">
    <citation type="submission" date="2018-04" db="EMBL/GenBank/DDBJ databases">
        <title>The genome of golden apple snail Pomacea canaliculata provides insight into stress tolerance and invasive adaptation.</title>
        <authorList>
            <person name="Liu C."/>
            <person name="Liu B."/>
            <person name="Ren Y."/>
            <person name="Zhang Y."/>
            <person name="Wang H."/>
            <person name="Li S."/>
            <person name="Jiang F."/>
            <person name="Yin L."/>
            <person name="Zhang G."/>
            <person name="Qian W."/>
            <person name="Fan W."/>
        </authorList>
    </citation>
    <scope>NUCLEOTIDE SEQUENCE [LARGE SCALE GENOMIC DNA]</scope>
    <source>
        <strain evidence="8">SZHN2017</strain>
        <tissue evidence="8">Muscle</tissue>
    </source>
</reference>
<feature type="repeat" description="WD" evidence="4">
    <location>
        <begin position="95"/>
        <end position="127"/>
    </location>
</feature>
<dbReference type="InterPro" id="IPR056456">
    <property type="entry name" value="Beta-prop_IFT80_2nd"/>
</dbReference>
<comment type="caution">
    <text evidence="8">The sequence shown here is derived from an EMBL/GenBank/DDBJ whole genome shotgun (WGS) entry which is preliminary data.</text>
</comment>